<keyword evidence="8" id="KW-1185">Reference proteome</keyword>
<evidence type="ECO:0000256" key="3">
    <source>
        <dbReference type="ARBA" id="ARBA00022827"/>
    </source>
</evidence>
<dbReference type="RefSeq" id="XP_056551497.1">
    <property type="nucleotide sequence ID" value="XM_056702497.1"/>
</dbReference>
<reference evidence="7" key="1">
    <citation type="submission" date="2022-11" db="EMBL/GenBank/DDBJ databases">
        <authorList>
            <person name="Petersen C."/>
        </authorList>
    </citation>
    <scope>NUCLEOTIDE SEQUENCE</scope>
    <source>
        <strain evidence="7">IBT 29864</strain>
    </source>
</reference>
<dbReference type="SUPFAM" id="SSF160104">
    <property type="entry name" value="Acetoacetate decarboxylase-like"/>
    <property type="match status" value="1"/>
</dbReference>
<dbReference type="InterPro" id="IPR036188">
    <property type="entry name" value="FAD/NAD-bd_sf"/>
</dbReference>
<dbReference type="GO" id="GO:0071949">
    <property type="term" value="F:FAD binding"/>
    <property type="evidence" value="ECO:0007669"/>
    <property type="project" value="InterPro"/>
</dbReference>
<evidence type="ECO:0000256" key="1">
    <source>
        <dbReference type="ARBA" id="ARBA00007992"/>
    </source>
</evidence>
<evidence type="ECO:0000256" key="5">
    <source>
        <dbReference type="ARBA" id="ARBA00023033"/>
    </source>
</evidence>
<dbReference type="Gene3D" id="2.40.400.10">
    <property type="entry name" value="Acetoacetate decarboxylase-like"/>
    <property type="match status" value="1"/>
</dbReference>
<comment type="similarity">
    <text evidence="1">Belongs to the paxM FAD-dependent monooxygenase family.</text>
</comment>
<keyword evidence="5" id="KW-0503">Monooxygenase</keyword>
<gene>
    <name evidence="7" type="ORF">N7496_009583</name>
</gene>
<comment type="caution">
    <text evidence="7">The sequence shown here is derived from an EMBL/GenBank/DDBJ whole genome shotgun (WGS) entry which is preliminary data.</text>
</comment>
<dbReference type="Proteomes" id="UP001147782">
    <property type="component" value="Unassembled WGS sequence"/>
</dbReference>
<evidence type="ECO:0000259" key="6">
    <source>
        <dbReference type="Pfam" id="PF01494"/>
    </source>
</evidence>
<proteinExistence type="inferred from homology"/>
<dbReference type="PANTHER" id="PTHR13789">
    <property type="entry name" value="MONOOXYGENASE"/>
    <property type="match status" value="1"/>
</dbReference>
<dbReference type="GO" id="GO:0004497">
    <property type="term" value="F:monooxygenase activity"/>
    <property type="evidence" value="ECO:0007669"/>
    <property type="project" value="UniProtKB-KW"/>
</dbReference>
<dbReference type="AlphaFoldDB" id="A0A9W9RQN1"/>
<dbReference type="SUPFAM" id="SSF54373">
    <property type="entry name" value="FAD-linked reductases, C-terminal domain"/>
    <property type="match status" value="1"/>
</dbReference>
<dbReference type="Gene3D" id="3.50.50.60">
    <property type="entry name" value="FAD/NAD(P)-binding domain"/>
    <property type="match status" value="1"/>
</dbReference>
<accession>A0A9W9RQN1</accession>
<dbReference type="GeneID" id="81441676"/>
<dbReference type="PANTHER" id="PTHR13789:SF261">
    <property type="entry name" value="HYDROXYLASE, PUTATIVE (AFU_ORTHOLOGUE AFUA_7G00590)-RELATED"/>
    <property type="match status" value="1"/>
</dbReference>
<protein>
    <submittedName>
        <fullName evidence="7">FAD/NAD(P)-binding domain-containing protein</fullName>
    </submittedName>
</protein>
<dbReference type="InterPro" id="IPR002938">
    <property type="entry name" value="FAD-bd"/>
</dbReference>
<evidence type="ECO:0000313" key="7">
    <source>
        <dbReference type="EMBL" id="KAJ5363870.1"/>
    </source>
</evidence>
<evidence type="ECO:0000313" key="8">
    <source>
        <dbReference type="Proteomes" id="UP001147782"/>
    </source>
</evidence>
<dbReference type="InterPro" id="IPR050493">
    <property type="entry name" value="FAD-dep_Monooxygenase_BioMet"/>
</dbReference>
<dbReference type="PRINTS" id="PR00420">
    <property type="entry name" value="RNGMNOXGNASE"/>
</dbReference>
<keyword evidence="2" id="KW-0285">Flavoprotein</keyword>
<dbReference type="EMBL" id="JAPZBS010000008">
    <property type="protein sequence ID" value="KAJ5363870.1"/>
    <property type="molecule type" value="Genomic_DNA"/>
</dbReference>
<dbReference type="InterPro" id="IPR023375">
    <property type="entry name" value="ADC_dom_sf"/>
</dbReference>
<feature type="domain" description="FAD-binding" evidence="6">
    <location>
        <begin position="11"/>
        <end position="365"/>
    </location>
</feature>
<name>A0A9W9RQN1_9EURO</name>
<sequence length="638" mass="69890">MLDTHEAKRLHILIAGAGIGGLSAAIALRQAGHVVDVFESSRFAVELGAAIHLPPNVNGLLRRLGIQPDDFRCNDAEFVSVFDSQGNVVSSKDVRNLREIYPFPWQLSHRIDLHEALKAKATSLHGPGVPVTIHLRCKVVGCDPAHASLTLSDGTVVQGDLLIGADGVHSVLRKVIAQEDIAAEPSGGSAFRFLIPISKVKENPETAALVQKAGELQFWDGQYRRLVIYPCRNNTELNFVCLHPDTESEGTTEGWNIAGSQENLLRVFDEFSPAMKALLEMADPESIKLWRLLDRKALGTWINGKSCLIGDAAHPFLPHQGQGGAQAIEDGVALGALFPLGTSRDEIADRLELYMKCRYERATMVQNFSRQAAFKISAKDAVGGTSTDPLEFMRINFGHDAHDFATNMLRKHLASRITNPDALCSVFGPSNPLILGAPDSQAILGSPSQRLLEIEFRARRNYLETFLPRMDSRIASPGGWSKASWAVRRIQPAEWKGHGEITVVGLCIFNSILSPDQTEPKEFNPVIFCDNAEFVIAAREELNLPILLVDLKERFIGAQYQMKLERSGHTFMEIHADLAANHQNGESGTDLGGKSWVSLTLLKPDVVEALLPGLANVIGRLQGLDMKDPVIARSKLTV</sequence>
<dbReference type="SUPFAM" id="SSF51905">
    <property type="entry name" value="FAD/NAD(P)-binding domain"/>
    <property type="match status" value="1"/>
</dbReference>
<keyword evidence="4" id="KW-0560">Oxidoreductase</keyword>
<organism evidence="7 8">
    <name type="scientific">Penicillium cataractarum</name>
    <dbReference type="NCBI Taxonomy" id="2100454"/>
    <lineage>
        <taxon>Eukaryota</taxon>
        <taxon>Fungi</taxon>
        <taxon>Dikarya</taxon>
        <taxon>Ascomycota</taxon>
        <taxon>Pezizomycotina</taxon>
        <taxon>Eurotiomycetes</taxon>
        <taxon>Eurotiomycetidae</taxon>
        <taxon>Eurotiales</taxon>
        <taxon>Aspergillaceae</taxon>
        <taxon>Penicillium</taxon>
    </lineage>
</organism>
<reference evidence="7" key="2">
    <citation type="journal article" date="2023" name="IMA Fungus">
        <title>Comparative genomic study of the Penicillium genus elucidates a diverse pangenome and 15 lateral gene transfer events.</title>
        <authorList>
            <person name="Petersen C."/>
            <person name="Sorensen T."/>
            <person name="Nielsen M.R."/>
            <person name="Sondergaard T.E."/>
            <person name="Sorensen J.L."/>
            <person name="Fitzpatrick D.A."/>
            <person name="Frisvad J.C."/>
            <person name="Nielsen K.L."/>
        </authorList>
    </citation>
    <scope>NUCLEOTIDE SEQUENCE</scope>
    <source>
        <strain evidence="7">IBT 29864</strain>
    </source>
</reference>
<dbReference type="Pfam" id="PF01494">
    <property type="entry name" value="FAD_binding_3"/>
    <property type="match status" value="1"/>
</dbReference>
<keyword evidence="3" id="KW-0274">FAD</keyword>
<evidence type="ECO:0000256" key="2">
    <source>
        <dbReference type="ARBA" id="ARBA00022630"/>
    </source>
</evidence>
<dbReference type="OrthoDB" id="1047367at2759"/>
<evidence type="ECO:0000256" key="4">
    <source>
        <dbReference type="ARBA" id="ARBA00023002"/>
    </source>
</evidence>